<dbReference type="InterPro" id="IPR003593">
    <property type="entry name" value="AAA+_ATPase"/>
</dbReference>
<organism evidence="6 7">
    <name type="scientific">Haloterrigena gelatinilytica</name>
    <dbReference type="NCBI Taxonomy" id="2741724"/>
    <lineage>
        <taxon>Archaea</taxon>
        <taxon>Methanobacteriati</taxon>
        <taxon>Methanobacteriota</taxon>
        <taxon>Stenosarchaea group</taxon>
        <taxon>Halobacteria</taxon>
        <taxon>Halobacteriales</taxon>
        <taxon>Natrialbaceae</taxon>
        <taxon>Haloterrigena</taxon>
    </lineage>
</organism>
<evidence type="ECO:0000313" key="6">
    <source>
        <dbReference type="EMBL" id="NUB93644.1"/>
    </source>
</evidence>
<protein>
    <submittedName>
        <fullName evidence="6">ABC transporter ATP-binding protein</fullName>
    </submittedName>
</protein>
<dbReference type="Gene3D" id="3.40.50.300">
    <property type="entry name" value="P-loop containing nucleotide triphosphate hydrolases"/>
    <property type="match status" value="1"/>
</dbReference>
<feature type="domain" description="ABC transporter" evidence="5">
    <location>
        <begin position="21"/>
        <end position="273"/>
    </location>
</feature>
<dbReference type="PANTHER" id="PTHR43776">
    <property type="entry name" value="TRANSPORT ATP-BINDING PROTEIN"/>
    <property type="match status" value="1"/>
</dbReference>
<evidence type="ECO:0000313" key="7">
    <source>
        <dbReference type="Proteomes" id="UP000728647"/>
    </source>
</evidence>
<comment type="similarity">
    <text evidence="1">Belongs to the ABC transporter superfamily.</text>
</comment>
<keyword evidence="3" id="KW-0547">Nucleotide-binding</keyword>
<dbReference type="GO" id="GO:0016887">
    <property type="term" value="F:ATP hydrolysis activity"/>
    <property type="evidence" value="ECO:0007669"/>
    <property type="project" value="InterPro"/>
</dbReference>
<dbReference type="InterPro" id="IPR027417">
    <property type="entry name" value="P-loop_NTPase"/>
</dbReference>
<dbReference type="SMART" id="SM00382">
    <property type="entry name" value="AAA"/>
    <property type="match status" value="1"/>
</dbReference>
<dbReference type="GO" id="GO:0055085">
    <property type="term" value="P:transmembrane transport"/>
    <property type="evidence" value="ECO:0007669"/>
    <property type="project" value="UniProtKB-ARBA"/>
</dbReference>
<dbReference type="CDD" id="cd03257">
    <property type="entry name" value="ABC_NikE_OppD_transporters"/>
    <property type="match status" value="1"/>
</dbReference>
<dbReference type="Pfam" id="PF00005">
    <property type="entry name" value="ABC_tran"/>
    <property type="match status" value="1"/>
</dbReference>
<dbReference type="InterPro" id="IPR003439">
    <property type="entry name" value="ABC_transporter-like_ATP-bd"/>
</dbReference>
<dbReference type="InterPro" id="IPR013563">
    <property type="entry name" value="Oligopep_ABC_C"/>
</dbReference>
<reference evidence="6" key="1">
    <citation type="submission" date="2020-06" db="EMBL/GenBank/DDBJ databases">
        <title>Haloterrigena sp. nov., an extremely halophilic archaeon isolated from a saline sediment.</title>
        <authorList>
            <person name="Liu B.-B."/>
        </authorList>
    </citation>
    <scope>NUCLEOTIDE SEQUENCE</scope>
    <source>
        <strain evidence="6">SYSU A121-1</strain>
    </source>
</reference>
<evidence type="ECO:0000256" key="4">
    <source>
        <dbReference type="ARBA" id="ARBA00022840"/>
    </source>
</evidence>
<dbReference type="PROSITE" id="PS50893">
    <property type="entry name" value="ABC_TRANSPORTER_2"/>
    <property type="match status" value="1"/>
</dbReference>
<sequence>MMASDPMLSMDGVSVEFTDDGGVLDLFGDSETVRAVNDVSLELGEQETLTLIGESGCGKSTLGKTAIGAQKPTSGTVSYRGQDIWEARNDSANASIPFDEIRHSLQIIHQDPGSALNPNQRILTSLQLPLKKWYPELGREEREERIHTLFERVGMSPPGDYLNRYPHQLSGGETQRAVLVRALLLNPDLILADEAISALDVSLRVEMMDLMLELQDLFQTSYLFISHDLSNARYIAEKSGGRIAVMYLGEIVEIGTVEEIVENPRHPYTKALQWATANLYEDEDDEEFPLRKIDVPDPTNLPSGCSFHPRCPNAREVCKRQHPGRIHAGGDEENYARCFRADDTHEYWHSPEIADEPPVDSQ</sequence>
<gene>
    <name evidence="6" type="ORF">HT576_21945</name>
</gene>
<evidence type="ECO:0000256" key="1">
    <source>
        <dbReference type="ARBA" id="ARBA00005417"/>
    </source>
</evidence>
<dbReference type="Proteomes" id="UP000728647">
    <property type="component" value="Unassembled WGS sequence"/>
</dbReference>
<dbReference type="Pfam" id="PF08352">
    <property type="entry name" value="oligo_HPY"/>
    <property type="match status" value="1"/>
</dbReference>
<dbReference type="InterPro" id="IPR050319">
    <property type="entry name" value="ABC_transp_ATP-bind"/>
</dbReference>
<dbReference type="GO" id="GO:0005524">
    <property type="term" value="F:ATP binding"/>
    <property type="evidence" value="ECO:0007669"/>
    <property type="project" value="UniProtKB-KW"/>
</dbReference>
<keyword evidence="4 6" id="KW-0067">ATP-binding</keyword>
<evidence type="ECO:0000256" key="3">
    <source>
        <dbReference type="ARBA" id="ARBA00022741"/>
    </source>
</evidence>
<evidence type="ECO:0000259" key="5">
    <source>
        <dbReference type="PROSITE" id="PS50893"/>
    </source>
</evidence>
<dbReference type="EMBL" id="JABURA010000003">
    <property type="protein sequence ID" value="NUB93644.1"/>
    <property type="molecule type" value="Genomic_DNA"/>
</dbReference>
<comment type="caution">
    <text evidence="6">The sequence shown here is derived from an EMBL/GenBank/DDBJ whole genome shotgun (WGS) entry which is preliminary data.</text>
</comment>
<dbReference type="RefSeq" id="WP_174703497.1">
    <property type="nucleotide sequence ID" value="NZ_JABURA010000003.1"/>
</dbReference>
<dbReference type="SUPFAM" id="SSF52540">
    <property type="entry name" value="P-loop containing nucleoside triphosphate hydrolases"/>
    <property type="match status" value="1"/>
</dbReference>
<proteinExistence type="inferred from homology"/>
<dbReference type="AlphaFoldDB" id="A0A8J8KJQ6"/>
<evidence type="ECO:0000256" key="2">
    <source>
        <dbReference type="ARBA" id="ARBA00022448"/>
    </source>
</evidence>
<keyword evidence="2" id="KW-0813">Transport</keyword>
<name>A0A8J8KJQ6_9EURY</name>
<dbReference type="GO" id="GO:0015833">
    <property type="term" value="P:peptide transport"/>
    <property type="evidence" value="ECO:0007669"/>
    <property type="project" value="InterPro"/>
</dbReference>
<dbReference type="NCBIfam" id="TIGR01727">
    <property type="entry name" value="oligo_HPY"/>
    <property type="match status" value="1"/>
</dbReference>
<dbReference type="PANTHER" id="PTHR43776:SF7">
    <property type="entry name" value="D,D-DIPEPTIDE TRANSPORT ATP-BINDING PROTEIN DDPF-RELATED"/>
    <property type="match status" value="1"/>
</dbReference>
<accession>A0A8J8KJQ6</accession>